<dbReference type="PANTHER" id="PTHR41930:SF1">
    <property type="entry name" value="DEPHOSPHO-COA KINASE"/>
    <property type="match status" value="1"/>
</dbReference>
<dbReference type="Proteomes" id="UP000176376">
    <property type="component" value="Unassembled WGS sequence"/>
</dbReference>
<dbReference type="Pfam" id="PF13238">
    <property type="entry name" value="AAA_18"/>
    <property type="match status" value="1"/>
</dbReference>
<feature type="transmembrane region" description="Helical" evidence="1">
    <location>
        <begin position="101"/>
        <end position="119"/>
    </location>
</feature>
<keyword evidence="1" id="KW-0812">Transmembrane</keyword>
<proteinExistence type="predicted"/>
<evidence type="ECO:0000313" key="3">
    <source>
        <dbReference type="Proteomes" id="UP000176376"/>
    </source>
</evidence>
<dbReference type="PANTHER" id="PTHR41930">
    <property type="entry name" value="UPF0200 PROTEIN MJ1399"/>
    <property type="match status" value="1"/>
</dbReference>
<dbReference type="Gene3D" id="3.40.50.300">
    <property type="entry name" value="P-loop containing nucleotide triphosphate hydrolases"/>
    <property type="match status" value="1"/>
</dbReference>
<gene>
    <name evidence="2" type="ORF">A3J15_00510</name>
</gene>
<comment type="caution">
    <text evidence="2">The sequence shown here is derived from an EMBL/GenBank/DDBJ whole genome shotgun (WGS) entry which is preliminary data.</text>
</comment>
<dbReference type="AlphaFoldDB" id="A0A1F7JKB0"/>
<sequence>MESKQLLCLVGMPGAGKSEAAKFFSKRGVPVVIFGDIINDHVDKFKLPHTVAVHKKLRQKLRTKYGMQALAKLNETTIRELFKRHELIVIDGLRSWEEYTYLRGILTGVNILIIAIWAPKKIRYLRIKKRARRSKLGGEERDLSEMIETNMGPTISFADDIILNHGSILDLNRNLDLLFNRLKLN</sequence>
<reference evidence="2 3" key="1">
    <citation type="journal article" date="2016" name="Nat. Commun.">
        <title>Thousands of microbial genomes shed light on interconnected biogeochemical processes in an aquifer system.</title>
        <authorList>
            <person name="Anantharaman K."/>
            <person name="Brown C.T."/>
            <person name="Hug L.A."/>
            <person name="Sharon I."/>
            <person name="Castelle C.J."/>
            <person name="Probst A.J."/>
            <person name="Thomas B.C."/>
            <person name="Singh A."/>
            <person name="Wilkins M.J."/>
            <person name="Karaoz U."/>
            <person name="Brodie E.L."/>
            <person name="Williams K.H."/>
            <person name="Hubbard S.S."/>
            <person name="Banfield J.F."/>
        </authorList>
    </citation>
    <scope>NUCLEOTIDE SEQUENCE [LARGE SCALE GENOMIC DNA]</scope>
</reference>
<keyword evidence="1" id="KW-1133">Transmembrane helix</keyword>
<dbReference type="SUPFAM" id="SSF52540">
    <property type="entry name" value="P-loop containing nucleoside triphosphate hydrolases"/>
    <property type="match status" value="1"/>
</dbReference>
<dbReference type="EMBL" id="MGAY01000048">
    <property type="protein sequence ID" value="OGK56046.1"/>
    <property type="molecule type" value="Genomic_DNA"/>
</dbReference>
<keyword evidence="1" id="KW-0472">Membrane</keyword>
<protein>
    <recommendedName>
        <fullName evidence="4">Dephospho-CoA kinase</fullName>
    </recommendedName>
</protein>
<evidence type="ECO:0000313" key="2">
    <source>
        <dbReference type="EMBL" id="OGK56046.1"/>
    </source>
</evidence>
<evidence type="ECO:0000256" key="1">
    <source>
        <dbReference type="SAM" id="Phobius"/>
    </source>
</evidence>
<organism evidence="2 3">
    <name type="scientific">Candidatus Roizmanbacteria bacterium RIFCSPLOWO2_02_FULL_38_10</name>
    <dbReference type="NCBI Taxonomy" id="1802074"/>
    <lineage>
        <taxon>Bacteria</taxon>
        <taxon>Candidatus Roizmaniibacteriota</taxon>
    </lineage>
</organism>
<name>A0A1F7JKB0_9BACT</name>
<evidence type="ECO:0008006" key="4">
    <source>
        <dbReference type="Google" id="ProtNLM"/>
    </source>
</evidence>
<dbReference type="STRING" id="1802074.A3J15_00510"/>
<accession>A0A1F7JKB0</accession>
<dbReference type="InterPro" id="IPR027417">
    <property type="entry name" value="P-loop_NTPase"/>
</dbReference>